<evidence type="ECO:0000313" key="10">
    <source>
        <dbReference type="Proteomes" id="UP001201262"/>
    </source>
</evidence>
<keyword evidence="5 7" id="KW-0442">Lipid degradation</keyword>
<dbReference type="InterPro" id="IPR002641">
    <property type="entry name" value="PNPLA_dom"/>
</dbReference>
<evidence type="ECO:0000256" key="1">
    <source>
        <dbReference type="ARBA" id="ARBA00022723"/>
    </source>
</evidence>
<dbReference type="EMBL" id="JAJTJA010000002">
    <property type="protein sequence ID" value="KAH8703381.1"/>
    <property type="molecule type" value="Genomic_DNA"/>
</dbReference>
<dbReference type="GO" id="GO:0008270">
    <property type="term" value="F:zinc ion binding"/>
    <property type="evidence" value="ECO:0007669"/>
    <property type="project" value="UniProtKB-KW"/>
</dbReference>
<evidence type="ECO:0000256" key="4">
    <source>
        <dbReference type="ARBA" id="ARBA00022833"/>
    </source>
</evidence>
<proteinExistence type="predicted"/>
<feature type="domain" description="PNPLA" evidence="8">
    <location>
        <begin position="705"/>
        <end position="930"/>
    </location>
</feature>
<dbReference type="PANTHER" id="PTHR24185">
    <property type="entry name" value="CALCIUM-INDEPENDENT PHOSPHOLIPASE A2-GAMMA"/>
    <property type="match status" value="1"/>
</dbReference>
<dbReference type="GO" id="GO:0019369">
    <property type="term" value="P:arachidonate metabolic process"/>
    <property type="evidence" value="ECO:0007669"/>
    <property type="project" value="TreeGrafter"/>
</dbReference>
<comment type="caution">
    <text evidence="9">The sequence shown here is derived from an EMBL/GenBank/DDBJ whole genome shotgun (WGS) entry which is preliminary data.</text>
</comment>
<dbReference type="GeneID" id="70252271"/>
<evidence type="ECO:0000256" key="7">
    <source>
        <dbReference type="PROSITE-ProRule" id="PRU01161"/>
    </source>
</evidence>
<dbReference type="InterPro" id="IPR016035">
    <property type="entry name" value="Acyl_Trfase/lysoPLipase"/>
</dbReference>
<dbReference type="GO" id="GO:0016020">
    <property type="term" value="C:membrane"/>
    <property type="evidence" value="ECO:0007669"/>
    <property type="project" value="TreeGrafter"/>
</dbReference>
<feature type="short sequence motif" description="GXSXG" evidence="7">
    <location>
        <begin position="743"/>
        <end position="747"/>
    </location>
</feature>
<evidence type="ECO:0000256" key="5">
    <source>
        <dbReference type="ARBA" id="ARBA00022963"/>
    </source>
</evidence>
<keyword evidence="10" id="KW-1185">Reference proteome</keyword>
<organism evidence="9 10">
    <name type="scientific">Talaromyces proteolyticus</name>
    <dbReference type="NCBI Taxonomy" id="1131652"/>
    <lineage>
        <taxon>Eukaryota</taxon>
        <taxon>Fungi</taxon>
        <taxon>Dikarya</taxon>
        <taxon>Ascomycota</taxon>
        <taxon>Pezizomycotina</taxon>
        <taxon>Eurotiomycetes</taxon>
        <taxon>Eurotiomycetidae</taxon>
        <taxon>Eurotiales</taxon>
        <taxon>Trichocomaceae</taxon>
        <taxon>Talaromyces</taxon>
        <taxon>Talaromyces sect. Bacilispori</taxon>
    </lineage>
</organism>
<feature type="active site" description="Proton acceptor" evidence="7">
    <location>
        <position position="917"/>
    </location>
</feature>
<feature type="short sequence motif" description="DGA/G" evidence="7">
    <location>
        <begin position="917"/>
        <end position="919"/>
    </location>
</feature>
<dbReference type="PROSITE" id="PS00518">
    <property type="entry name" value="ZF_RING_1"/>
    <property type="match status" value="1"/>
</dbReference>
<reference evidence="9" key="1">
    <citation type="submission" date="2021-12" db="EMBL/GenBank/DDBJ databases">
        <title>Convergent genome expansion in fungi linked to evolution of root-endophyte symbiosis.</title>
        <authorList>
            <consortium name="DOE Joint Genome Institute"/>
            <person name="Ke Y.-H."/>
            <person name="Bonito G."/>
            <person name="Liao H.-L."/>
            <person name="Looney B."/>
            <person name="Rojas-Flechas A."/>
            <person name="Nash J."/>
            <person name="Hameed K."/>
            <person name="Schadt C."/>
            <person name="Martin F."/>
            <person name="Crous P.W."/>
            <person name="Miettinen O."/>
            <person name="Magnuson J.K."/>
            <person name="Labbe J."/>
            <person name="Jacobson D."/>
            <person name="Doktycz M.J."/>
            <person name="Veneault-Fourrey C."/>
            <person name="Kuo A."/>
            <person name="Mondo S."/>
            <person name="Calhoun S."/>
            <person name="Riley R."/>
            <person name="Ohm R."/>
            <person name="LaButti K."/>
            <person name="Andreopoulos B."/>
            <person name="Pangilinan J."/>
            <person name="Nolan M."/>
            <person name="Tritt A."/>
            <person name="Clum A."/>
            <person name="Lipzen A."/>
            <person name="Daum C."/>
            <person name="Barry K."/>
            <person name="Grigoriev I.V."/>
            <person name="Vilgalys R."/>
        </authorList>
    </citation>
    <scope>NUCLEOTIDE SEQUENCE</scope>
    <source>
        <strain evidence="9">PMI_201</strain>
    </source>
</reference>
<dbReference type="GO" id="GO:0046486">
    <property type="term" value="P:glycerolipid metabolic process"/>
    <property type="evidence" value="ECO:0007669"/>
    <property type="project" value="UniProtKB-ARBA"/>
</dbReference>
<dbReference type="RefSeq" id="XP_046076399.1">
    <property type="nucleotide sequence ID" value="XM_046221984.1"/>
</dbReference>
<dbReference type="SUPFAM" id="SSF52540">
    <property type="entry name" value="P-loop containing nucleoside triphosphate hydrolases"/>
    <property type="match status" value="1"/>
</dbReference>
<evidence type="ECO:0000256" key="2">
    <source>
        <dbReference type="ARBA" id="ARBA00022771"/>
    </source>
</evidence>
<dbReference type="GO" id="GO:0016042">
    <property type="term" value="P:lipid catabolic process"/>
    <property type="evidence" value="ECO:0007669"/>
    <property type="project" value="UniProtKB-UniRule"/>
</dbReference>
<dbReference type="InterPro" id="IPR017907">
    <property type="entry name" value="Znf_RING_CS"/>
</dbReference>
<dbReference type="Proteomes" id="UP001201262">
    <property type="component" value="Unassembled WGS sequence"/>
</dbReference>
<evidence type="ECO:0000313" key="9">
    <source>
        <dbReference type="EMBL" id="KAH8703381.1"/>
    </source>
</evidence>
<keyword evidence="1" id="KW-0479">Metal-binding</keyword>
<evidence type="ECO:0000259" key="8">
    <source>
        <dbReference type="PROSITE" id="PS51635"/>
    </source>
</evidence>
<dbReference type="Gene3D" id="3.40.1090.10">
    <property type="entry name" value="Cytosolic phospholipase A2 catalytic domain"/>
    <property type="match status" value="1"/>
</dbReference>
<dbReference type="PROSITE" id="PS51635">
    <property type="entry name" value="PNPLA"/>
    <property type="match status" value="1"/>
</dbReference>
<dbReference type="PANTHER" id="PTHR24185:SF1">
    <property type="entry name" value="CALCIUM-INDEPENDENT PHOSPHOLIPASE A2-GAMMA"/>
    <property type="match status" value="1"/>
</dbReference>
<evidence type="ECO:0000256" key="3">
    <source>
        <dbReference type="ARBA" id="ARBA00022801"/>
    </source>
</evidence>
<protein>
    <recommendedName>
        <fullName evidence="8">PNPLA domain-containing protein</fullName>
    </recommendedName>
</protein>
<dbReference type="Pfam" id="PF01734">
    <property type="entry name" value="Patatin"/>
    <property type="match status" value="1"/>
</dbReference>
<dbReference type="SUPFAM" id="SSF52151">
    <property type="entry name" value="FabD/lysophospholipase-like"/>
    <property type="match status" value="1"/>
</dbReference>
<dbReference type="CDD" id="cd07199">
    <property type="entry name" value="Pat17_PNPLA8_PNPLA9_like"/>
    <property type="match status" value="1"/>
</dbReference>
<feature type="short sequence motif" description="GXGXXG" evidence="7">
    <location>
        <begin position="709"/>
        <end position="714"/>
    </location>
</feature>
<keyword evidence="2" id="KW-0863">Zinc-finger</keyword>
<feature type="active site" description="Nucleophile" evidence="7">
    <location>
        <position position="745"/>
    </location>
</feature>
<dbReference type="GO" id="GO:0047499">
    <property type="term" value="F:calcium-independent phospholipase A2 activity"/>
    <property type="evidence" value="ECO:0007669"/>
    <property type="project" value="TreeGrafter"/>
</dbReference>
<dbReference type="InterPro" id="IPR027417">
    <property type="entry name" value="P-loop_NTPase"/>
</dbReference>
<keyword evidence="3 7" id="KW-0378">Hydrolase</keyword>
<accession>A0AAD4L0A7</accession>
<sequence length="1182" mass="135158">MAEDNFSYSESETVSVNPSCVKCEEGVHSTELLLCKFCEEYLCPLHWDEYDPHKKGRNVEKHQKTSLNNDEIKNFESAREFERSLFTEPGEAEHEKLHEQDLATVWFGIDAKTKQGHSNPDVYGEIILRSTFYPRSRQFPSLVSFIGTTGAGKSTLVKGIIDVEPVKTETNDRNWLRSVPVQGIRSFFMKPTTSDVHLYHDPQTLHTDRPLLLADCEGFGGAMEDPVGSILKKGVEYTAKFWPLHSSTEKDHGKLTRKFCVETIYPRILYAFSDILCYVIQQNPRVIEEKITKIILWAEKVHDASLNQVTLPRAVLVLNNISMSREEMKMWKDAATVTAYVTESLRKKTNFAPELLPAVEKWNAILPGEGKINSLLDLFLQYFRSVSIVCVPHHTEEQLATGFFNSVKELRKLIVDLSNEVHEQRQKVSRQINSIQLESYLSKGIEHFFTKFDEPFDIYKFAMDHQNVPESLTDHAVYLMKRIREEEYNPKAFDERCAKLIASYHTMRAIIRQEELGVLRLQDPTYVEPYRTAYKVVQESSRCWFHDGRNYCRCIRDGHTKGHYDAKNQFIGCGNYESPYTEESCIQFEKKIIELSNEIILSGSVSSRLEFQINKHTTILKNERSFWLKTFSNKVCFSCLVEVPEFRLKCGHRICRACVKIFGKQAKQEFIYQLDSCILCSEGSYNDNPYATIQLKPTGAGARILAIDGGGVRGVISARILQFLENEIGLQLPLHHFFDVIIGTSSGGILSLALGANLWDADTCVNKFRSLASVSFSQRLLTKLPIIGGLFGIGLHSYYEPEPIEKALVNTFTCATGKRYLSHEPRIYKSDQKEGDHLKFYLRELNVGVTTVNTISNEAVLMSNYNRKQSKDDSGAKLYRADQEDDEIEVWQAGRCTSAAPSIFPTYRAPNRQSFQDGGLKHNNPIGLAVKEGKILWPDSSDVDIAVSIGSGYAETRLADGNVVHGYAVHGWLKRCIDVWESSLDSERLWQEYSRSLDPEEKSRHHRLNVKISDTLPFMADVAKIDDMEEQAIRFYSQPDSKQQLRRAAEASIAALFYIRIDRVFQAGRDSYNYNGRILCRLEKKHHLRLLKRLQESNCTFLINDKINDMDFSKQENRIQNGDEFQQHFHWNTARHLQAVDLCLAFVAASTEDKENEIHDNVGDTSSIYHISGSPFRRSLAN</sequence>
<name>A0AAD4L0A7_9EURO</name>
<keyword evidence="4" id="KW-0862">Zinc</keyword>
<dbReference type="AlphaFoldDB" id="A0AAD4L0A7"/>
<evidence type="ECO:0000256" key="6">
    <source>
        <dbReference type="ARBA" id="ARBA00023098"/>
    </source>
</evidence>
<gene>
    <name evidence="9" type="ORF">BGW36DRAFT_457672</name>
</gene>
<keyword evidence="6 7" id="KW-0443">Lipid metabolism</keyword>